<dbReference type="CDD" id="cd01437">
    <property type="entry name" value="parp_like"/>
    <property type="match status" value="1"/>
</dbReference>
<dbReference type="InterPro" id="IPR004102">
    <property type="entry name" value="Poly(ADP-ribose)pol_reg_dom"/>
</dbReference>
<evidence type="ECO:0000256" key="5">
    <source>
        <dbReference type="ARBA" id="ARBA00023027"/>
    </source>
</evidence>
<evidence type="ECO:0000259" key="11">
    <source>
        <dbReference type="PROSITE" id="PS51977"/>
    </source>
</evidence>
<protein>
    <recommendedName>
        <fullName evidence="8">Poly [ADP-ribose] polymerase</fullName>
        <shortName evidence="8">PARP</shortName>
        <ecNumber evidence="8">2.4.2.-</ecNumber>
    </recommendedName>
</protein>
<feature type="domain" description="PARP alpha-helical" evidence="10">
    <location>
        <begin position="161"/>
        <end position="287"/>
    </location>
</feature>
<comment type="subcellular location">
    <subcellularLocation>
        <location evidence="1">Nucleus</location>
    </subcellularLocation>
</comment>
<dbReference type="PROSITE" id="PS51059">
    <property type="entry name" value="PARP_CATALYTIC"/>
    <property type="match status" value="1"/>
</dbReference>
<keyword evidence="5 8" id="KW-0520">NAD</keyword>
<dbReference type="Pfam" id="PF00644">
    <property type="entry name" value="PARP"/>
    <property type="match status" value="1"/>
</dbReference>
<dbReference type="GeneID" id="63683718"/>
<evidence type="ECO:0000256" key="6">
    <source>
        <dbReference type="ARBA" id="ARBA00023242"/>
    </source>
</evidence>
<keyword evidence="6" id="KW-0539">Nucleus</keyword>
<dbReference type="SUPFAM" id="SSF56399">
    <property type="entry name" value="ADP-ribosylation"/>
    <property type="match status" value="1"/>
</dbReference>
<dbReference type="CDD" id="cd07997">
    <property type="entry name" value="WGR_PARP"/>
    <property type="match status" value="1"/>
</dbReference>
<dbReference type="RefSeq" id="XP_040628042.1">
    <property type="nucleotide sequence ID" value="XM_040768656.1"/>
</dbReference>
<dbReference type="InterPro" id="IPR036616">
    <property type="entry name" value="Poly(ADP-ribose)pol_reg_dom_sf"/>
</dbReference>
<proteinExistence type="predicted"/>
<dbReference type="Proteomes" id="UP000030653">
    <property type="component" value="Unassembled WGS sequence"/>
</dbReference>
<dbReference type="STRING" id="1858805.M5FZ33"/>
<dbReference type="OrthoDB" id="2017365at2759"/>
<feature type="domain" description="WGR" evidence="11">
    <location>
        <begin position="35"/>
        <end position="135"/>
    </location>
</feature>
<evidence type="ECO:0000256" key="8">
    <source>
        <dbReference type="RuleBase" id="RU362114"/>
    </source>
</evidence>
<evidence type="ECO:0000256" key="3">
    <source>
        <dbReference type="ARBA" id="ARBA00022679"/>
    </source>
</evidence>
<dbReference type="SUPFAM" id="SSF142921">
    <property type="entry name" value="WGR domain-like"/>
    <property type="match status" value="1"/>
</dbReference>
<dbReference type="Gene3D" id="3.90.228.10">
    <property type="match status" value="1"/>
</dbReference>
<evidence type="ECO:0000256" key="7">
    <source>
        <dbReference type="ARBA" id="ARBA00033987"/>
    </source>
</evidence>
<evidence type="ECO:0000313" key="12">
    <source>
        <dbReference type="EMBL" id="EJU01145.1"/>
    </source>
</evidence>
<dbReference type="Pfam" id="PF05406">
    <property type="entry name" value="WGR"/>
    <property type="match status" value="1"/>
</dbReference>
<dbReference type="SUPFAM" id="SSF47587">
    <property type="entry name" value="Domain of poly(ADP-ribose) polymerase"/>
    <property type="match status" value="1"/>
</dbReference>
<dbReference type="GO" id="GO:0003950">
    <property type="term" value="F:NAD+ poly-ADP-ribosyltransferase activity"/>
    <property type="evidence" value="ECO:0007669"/>
    <property type="project" value="UniProtKB-UniRule"/>
</dbReference>
<accession>M5FZ33</accession>
<evidence type="ECO:0000256" key="4">
    <source>
        <dbReference type="ARBA" id="ARBA00022695"/>
    </source>
</evidence>
<organism evidence="12 13">
    <name type="scientific">Dacryopinax primogenitus (strain DJM 731)</name>
    <name type="common">Brown rot fungus</name>
    <dbReference type="NCBI Taxonomy" id="1858805"/>
    <lineage>
        <taxon>Eukaryota</taxon>
        <taxon>Fungi</taxon>
        <taxon>Dikarya</taxon>
        <taxon>Basidiomycota</taxon>
        <taxon>Agaricomycotina</taxon>
        <taxon>Dacrymycetes</taxon>
        <taxon>Dacrymycetales</taxon>
        <taxon>Dacrymycetaceae</taxon>
        <taxon>Dacryopinax</taxon>
    </lineage>
</organism>
<dbReference type="SMART" id="SM00773">
    <property type="entry name" value="WGR"/>
    <property type="match status" value="1"/>
</dbReference>
<keyword evidence="4" id="KW-0548">Nucleotidyltransferase</keyword>
<dbReference type="Gene3D" id="1.20.142.10">
    <property type="entry name" value="Poly(ADP-ribose) polymerase, regulatory domain"/>
    <property type="match status" value="1"/>
</dbReference>
<dbReference type="AlphaFoldDB" id="M5FZ33"/>
<dbReference type="EMBL" id="JH795865">
    <property type="protein sequence ID" value="EJU01145.1"/>
    <property type="molecule type" value="Genomic_DNA"/>
</dbReference>
<evidence type="ECO:0000256" key="1">
    <source>
        <dbReference type="ARBA" id="ARBA00004123"/>
    </source>
</evidence>
<evidence type="ECO:0000259" key="10">
    <source>
        <dbReference type="PROSITE" id="PS51060"/>
    </source>
</evidence>
<name>M5FZ33_DACPD</name>
<comment type="catalytic activity">
    <reaction evidence="7">
        <text>NAD(+) + (ADP-D-ribosyl)n-acceptor = nicotinamide + (ADP-D-ribosyl)n+1-acceptor + H(+).</text>
        <dbReference type="EC" id="2.4.2.30"/>
    </reaction>
</comment>
<dbReference type="PANTHER" id="PTHR10459:SF60">
    <property type="entry name" value="POLY [ADP-RIBOSE] POLYMERASE 2"/>
    <property type="match status" value="1"/>
</dbReference>
<dbReference type="Pfam" id="PF02877">
    <property type="entry name" value="PARP_reg"/>
    <property type="match status" value="1"/>
</dbReference>
<keyword evidence="3 8" id="KW-0808">Transferase</keyword>
<reference evidence="12 13" key="1">
    <citation type="journal article" date="2012" name="Science">
        <title>The Paleozoic origin of enzymatic lignin decomposition reconstructed from 31 fungal genomes.</title>
        <authorList>
            <person name="Floudas D."/>
            <person name="Binder M."/>
            <person name="Riley R."/>
            <person name="Barry K."/>
            <person name="Blanchette R.A."/>
            <person name="Henrissat B."/>
            <person name="Martinez A.T."/>
            <person name="Otillar R."/>
            <person name="Spatafora J.W."/>
            <person name="Yadav J.S."/>
            <person name="Aerts A."/>
            <person name="Benoit I."/>
            <person name="Boyd A."/>
            <person name="Carlson A."/>
            <person name="Copeland A."/>
            <person name="Coutinho P.M."/>
            <person name="de Vries R.P."/>
            <person name="Ferreira P."/>
            <person name="Findley K."/>
            <person name="Foster B."/>
            <person name="Gaskell J."/>
            <person name="Glotzer D."/>
            <person name="Gorecki P."/>
            <person name="Heitman J."/>
            <person name="Hesse C."/>
            <person name="Hori C."/>
            <person name="Igarashi K."/>
            <person name="Jurgens J.A."/>
            <person name="Kallen N."/>
            <person name="Kersten P."/>
            <person name="Kohler A."/>
            <person name="Kuees U."/>
            <person name="Kumar T.K.A."/>
            <person name="Kuo A."/>
            <person name="LaButti K."/>
            <person name="Larrondo L.F."/>
            <person name="Lindquist E."/>
            <person name="Ling A."/>
            <person name="Lombard V."/>
            <person name="Lucas S."/>
            <person name="Lundell T."/>
            <person name="Martin R."/>
            <person name="McLaughlin D.J."/>
            <person name="Morgenstern I."/>
            <person name="Morin E."/>
            <person name="Murat C."/>
            <person name="Nagy L.G."/>
            <person name="Nolan M."/>
            <person name="Ohm R.A."/>
            <person name="Patyshakuliyeva A."/>
            <person name="Rokas A."/>
            <person name="Ruiz-Duenas F.J."/>
            <person name="Sabat G."/>
            <person name="Salamov A."/>
            <person name="Samejima M."/>
            <person name="Schmutz J."/>
            <person name="Slot J.C."/>
            <person name="St John F."/>
            <person name="Stenlid J."/>
            <person name="Sun H."/>
            <person name="Sun S."/>
            <person name="Syed K."/>
            <person name="Tsang A."/>
            <person name="Wiebenga A."/>
            <person name="Young D."/>
            <person name="Pisabarro A."/>
            <person name="Eastwood D.C."/>
            <person name="Martin F."/>
            <person name="Cullen D."/>
            <person name="Grigoriev I.V."/>
            <person name="Hibbett D.S."/>
        </authorList>
    </citation>
    <scope>NUCLEOTIDE SEQUENCE [LARGE SCALE GENOMIC DNA]</scope>
    <source>
        <strain evidence="12 13">DJM-731 SS1</strain>
    </source>
</reference>
<dbReference type="GO" id="GO:1990404">
    <property type="term" value="F:NAD+-protein mono-ADP-ribosyltransferase activity"/>
    <property type="evidence" value="ECO:0007669"/>
    <property type="project" value="TreeGrafter"/>
</dbReference>
<dbReference type="HOGENOM" id="CLU_004841_2_2_1"/>
<keyword evidence="13" id="KW-1185">Reference proteome</keyword>
<evidence type="ECO:0000259" key="9">
    <source>
        <dbReference type="PROSITE" id="PS51059"/>
    </source>
</evidence>
<dbReference type="GO" id="GO:0006302">
    <property type="term" value="P:double-strand break repair"/>
    <property type="evidence" value="ECO:0007669"/>
    <property type="project" value="TreeGrafter"/>
</dbReference>
<dbReference type="PANTHER" id="PTHR10459">
    <property type="entry name" value="DNA LIGASE"/>
    <property type="match status" value="1"/>
</dbReference>
<feature type="domain" description="PARP catalytic" evidence="9">
    <location>
        <begin position="221"/>
        <end position="506"/>
    </location>
</feature>
<dbReference type="PROSITE" id="PS51977">
    <property type="entry name" value="WGR"/>
    <property type="match status" value="1"/>
</dbReference>
<keyword evidence="2 8" id="KW-0328">Glycosyltransferase</keyword>
<dbReference type="EC" id="2.4.2.-" evidence="8"/>
<dbReference type="GO" id="GO:0005730">
    <property type="term" value="C:nucleolus"/>
    <property type="evidence" value="ECO:0007669"/>
    <property type="project" value="TreeGrafter"/>
</dbReference>
<dbReference type="GO" id="GO:0016779">
    <property type="term" value="F:nucleotidyltransferase activity"/>
    <property type="evidence" value="ECO:0007669"/>
    <property type="project" value="UniProtKB-KW"/>
</dbReference>
<sequence>MPRTFGYAPTDAPSIKTVVLRGKVPVDPDSSYVHTHQVYVDDTGEVYDALLTRTDIDVNANRSYLLQLLHPITDRESVILHTRWTRVGGRGQYQDKGPWKPALAVEEFRKQFKKKTGFSWEDRKMPPNIGKEGEYNLCARDFDHSGPEEAASPVDSEYVEDGMRSPALQELMKLIFNVPYMDATLSSFSYDQKKAPLGKMSTSILLKGLEELRKISEAIAQPDTKAINEKGGLEAVCLQYSSRYYTYIPHLFGRTRPEVINTQHLLQQELNLIDALSDMEVTSKLLSDTLLHFGEGDAMKRFDMQLASLQLKDTHGTAENFGAEVVDVFRIERKGEQEAWEAAGSRATNFGGILKQGLRIAPPEAPSSGSKFGKGVYFADMMCTSVEYCHSELSGNTGLFLLCEVAVKPFFEVSQDDFTAGEKCSKASALATKALGKTASDIWIDAGVTLDRDELKGAIMPGGRGKAADIQDCRLEYNEISIEHNCDRVEAEEQTVCGLPDASNQAAVLGAVQIPSSGEIQIEQLRLMLSFTPL</sequence>
<dbReference type="InterPro" id="IPR050800">
    <property type="entry name" value="ARTD/PARP"/>
</dbReference>
<evidence type="ECO:0000256" key="2">
    <source>
        <dbReference type="ARBA" id="ARBA00022676"/>
    </source>
</evidence>
<gene>
    <name evidence="12" type="ORF">DACRYDRAFT_108476</name>
</gene>
<evidence type="ECO:0000313" key="13">
    <source>
        <dbReference type="Proteomes" id="UP000030653"/>
    </source>
</evidence>
<dbReference type="InterPro" id="IPR008893">
    <property type="entry name" value="WGR_domain"/>
</dbReference>
<dbReference type="GO" id="GO:0070212">
    <property type="term" value="P:protein poly-ADP-ribosylation"/>
    <property type="evidence" value="ECO:0007669"/>
    <property type="project" value="TreeGrafter"/>
</dbReference>
<dbReference type="PROSITE" id="PS51060">
    <property type="entry name" value="PARP_ALPHA_HD"/>
    <property type="match status" value="1"/>
</dbReference>
<dbReference type="InterPro" id="IPR036930">
    <property type="entry name" value="WGR_dom_sf"/>
</dbReference>
<dbReference type="InterPro" id="IPR012317">
    <property type="entry name" value="Poly(ADP-ribose)pol_cat_dom"/>
</dbReference>
<dbReference type="OMA" id="HHITTDN"/>